<evidence type="ECO:0000313" key="2">
    <source>
        <dbReference type="EMBL" id="OEV11601.1"/>
    </source>
</evidence>
<dbReference type="InterPro" id="IPR052356">
    <property type="entry name" value="Thiol_S-MT"/>
</dbReference>
<dbReference type="EMBL" id="LJGW01000208">
    <property type="protein sequence ID" value="OEV11601.1"/>
    <property type="molecule type" value="Genomic_DNA"/>
</dbReference>
<dbReference type="AlphaFoldDB" id="A0A1E7L669"/>
<comment type="caution">
    <text evidence="2">The sequence shown here is derived from an EMBL/GenBank/DDBJ whole genome shotgun (WGS) entry which is preliminary data.</text>
</comment>
<accession>A0A1E7L669</accession>
<dbReference type="Pfam" id="PF08241">
    <property type="entry name" value="Methyltransf_11"/>
    <property type="match status" value="1"/>
</dbReference>
<organism evidence="2 3">
    <name type="scientific">Streptomyces nanshensis</name>
    <dbReference type="NCBI Taxonomy" id="518642"/>
    <lineage>
        <taxon>Bacteria</taxon>
        <taxon>Bacillati</taxon>
        <taxon>Actinomycetota</taxon>
        <taxon>Actinomycetes</taxon>
        <taxon>Kitasatosporales</taxon>
        <taxon>Streptomycetaceae</taxon>
        <taxon>Streptomyces</taxon>
    </lineage>
</organism>
<keyword evidence="2" id="KW-0489">Methyltransferase</keyword>
<dbReference type="PATRIC" id="fig|518642.10.peg.2931"/>
<keyword evidence="3" id="KW-1185">Reference proteome</keyword>
<dbReference type="SUPFAM" id="SSF53335">
    <property type="entry name" value="S-adenosyl-L-methionine-dependent methyltransferases"/>
    <property type="match status" value="1"/>
</dbReference>
<dbReference type="Gene3D" id="3.40.50.150">
    <property type="entry name" value="Vaccinia Virus protein VP39"/>
    <property type="match status" value="1"/>
</dbReference>
<dbReference type="PANTHER" id="PTHR45036:SF1">
    <property type="entry name" value="METHYLTRANSFERASE LIKE 7A"/>
    <property type="match status" value="1"/>
</dbReference>
<dbReference type="InterPro" id="IPR013216">
    <property type="entry name" value="Methyltransf_11"/>
</dbReference>
<feature type="domain" description="Methyltransferase type 11" evidence="1">
    <location>
        <begin position="52"/>
        <end position="148"/>
    </location>
</feature>
<protein>
    <submittedName>
        <fullName evidence="2">Methyltransferase type 11</fullName>
    </submittedName>
</protein>
<evidence type="ECO:0000313" key="3">
    <source>
        <dbReference type="Proteomes" id="UP000176005"/>
    </source>
</evidence>
<evidence type="ECO:0000259" key="1">
    <source>
        <dbReference type="Pfam" id="PF08241"/>
    </source>
</evidence>
<name>A0A1E7L669_9ACTN</name>
<reference evidence="2 3" key="1">
    <citation type="journal article" date="2016" name="Front. Microbiol.">
        <title>Comparative Genomics Analysis of Streptomyces Species Reveals Their Adaptation to the Marine Environment and Their Diversity at the Genomic Level.</title>
        <authorList>
            <person name="Tian X."/>
            <person name="Zhang Z."/>
            <person name="Yang T."/>
            <person name="Chen M."/>
            <person name="Li J."/>
            <person name="Chen F."/>
            <person name="Yang J."/>
            <person name="Li W."/>
            <person name="Zhang B."/>
            <person name="Zhang Z."/>
            <person name="Wu J."/>
            <person name="Zhang C."/>
            <person name="Long L."/>
            <person name="Xiao J."/>
        </authorList>
    </citation>
    <scope>NUCLEOTIDE SEQUENCE [LARGE SCALE GENOMIC DNA]</scope>
    <source>
        <strain evidence="2 3">SCSIO 10429</strain>
    </source>
</reference>
<proteinExistence type="predicted"/>
<dbReference type="InterPro" id="IPR029063">
    <property type="entry name" value="SAM-dependent_MTases_sf"/>
</dbReference>
<gene>
    <name evidence="2" type="ORF">AN218_12185</name>
</gene>
<keyword evidence="2" id="KW-0808">Transferase</keyword>
<dbReference type="Proteomes" id="UP000176005">
    <property type="component" value="Unassembled WGS sequence"/>
</dbReference>
<dbReference type="GO" id="GO:0032259">
    <property type="term" value="P:methylation"/>
    <property type="evidence" value="ECO:0007669"/>
    <property type="project" value="UniProtKB-KW"/>
</dbReference>
<dbReference type="PANTHER" id="PTHR45036">
    <property type="entry name" value="METHYLTRANSFERASE LIKE 7B"/>
    <property type="match status" value="1"/>
</dbReference>
<dbReference type="GO" id="GO:0008757">
    <property type="term" value="F:S-adenosylmethionine-dependent methyltransferase activity"/>
    <property type="evidence" value="ECO:0007669"/>
    <property type="project" value="InterPro"/>
</dbReference>
<dbReference type="CDD" id="cd02440">
    <property type="entry name" value="AdoMet_MTases"/>
    <property type="match status" value="1"/>
</dbReference>
<sequence length="225" mass="23854">MPGRDAPRAARSTVRRPLFARFYERLSVNADAHAGVRENRTELLTGLTGHVVEIGAGNGLNFARYPAGVTRVTAVEPEPRLRASALAAASDDAVRPRVEVVDATAEALPVADGACDAAVFSLVMCSLPDVPRALAEALRVLRPGGELRFFEHERAADRPGMARLQRAVDATVWPLFFGGCHTSRDPVGAIGAAGFTDVSFRRLMIPPGGPAAPSSFHVLGGARRP</sequence>